<dbReference type="Pfam" id="PF02837">
    <property type="entry name" value="Glyco_hydro_2_N"/>
    <property type="match status" value="1"/>
</dbReference>
<evidence type="ECO:0000256" key="3">
    <source>
        <dbReference type="ARBA" id="ARBA00012756"/>
    </source>
</evidence>
<dbReference type="Pfam" id="PF16353">
    <property type="entry name" value="LacZ_4"/>
    <property type="match status" value="1"/>
</dbReference>
<dbReference type="PROSITE" id="PS00608">
    <property type="entry name" value="GLYCOSYL_HYDROL_F2_2"/>
    <property type="match status" value="1"/>
</dbReference>
<dbReference type="InterPro" id="IPR006104">
    <property type="entry name" value="Glyco_hydro_2_N"/>
</dbReference>
<organism evidence="10 11">
    <name type="scientific">Hungatella hathewayi</name>
    <dbReference type="NCBI Taxonomy" id="154046"/>
    <lineage>
        <taxon>Bacteria</taxon>
        <taxon>Bacillati</taxon>
        <taxon>Bacillota</taxon>
        <taxon>Clostridia</taxon>
        <taxon>Lachnospirales</taxon>
        <taxon>Lachnospiraceae</taxon>
        <taxon>Hungatella</taxon>
    </lineage>
</organism>
<dbReference type="InterPro" id="IPR008979">
    <property type="entry name" value="Galactose-bd-like_sf"/>
</dbReference>
<dbReference type="InterPro" id="IPR011013">
    <property type="entry name" value="Gal_mutarotase_sf_dom"/>
</dbReference>
<dbReference type="SUPFAM" id="SSF51445">
    <property type="entry name" value="(Trans)glycosidases"/>
    <property type="match status" value="1"/>
</dbReference>
<dbReference type="SUPFAM" id="SSF49303">
    <property type="entry name" value="beta-Galactosidase/glucuronidase domain"/>
    <property type="match status" value="2"/>
</dbReference>
<dbReference type="InterPro" id="IPR013783">
    <property type="entry name" value="Ig-like_fold"/>
</dbReference>
<dbReference type="InterPro" id="IPR006102">
    <property type="entry name" value="Ig-like_GH2"/>
</dbReference>
<dbReference type="PROSITE" id="PS00719">
    <property type="entry name" value="GLYCOSYL_HYDROL_F2_1"/>
    <property type="match status" value="1"/>
</dbReference>
<dbReference type="Gene3D" id="2.60.120.260">
    <property type="entry name" value="Galactose-binding domain-like"/>
    <property type="match status" value="1"/>
</dbReference>
<name>A0A3E2WZI8_9FIRM</name>
<dbReference type="PANTHER" id="PTHR46323:SF2">
    <property type="entry name" value="BETA-GALACTOSIDASE"/>
    <property type="match status" value="1"/>
</dbReference>
<dbReference type="SUPFAM" id="SSF49785">
    <property type="entry name" value="Galactose-binding domain-like"/>
    <property type="match status" value="1"/>
</dbReference>
<dbReference type="InterPro" id="IPR050347">
    <property type="entry name" value="Bact_Beta-galactosidase"/>
</dbReference>
<dbReference type="GO" id="GO:0030246">
    <property type="term" value="F:carbohydrate binding"/>
    <property type="evidence" value="ECO:0007669"/>
    <property type="project" value="InterPro"/>
</dbReference>
<proteinExistence type="inferred from homology"/>
<accession>A0A3E2WZI8</accession>
<evidence type="ECO:0000256" key="5">
    <source>
        <dbReference type="ARBA" id="ARBA00022801"/>
    </source>
</evidence>
<dbReference type="SMART" id="SM01038">
    <property type="entry name" value="Bgal_small_N"/>
    <property type="match status" value="1"/>
</dbReference>
<dbReference type="GO" id="GO:0004565">
    <property type="term" value="F:beta-galactosidase activity"/>
    <property type="evidence" value="ECO:0007669"/>
    <property type="project" value="UniProtKB-EC"/>
</dbReference>
<dbReference type="InterPro" id="IPR014718">
    <property type="entry name" value="GH-type_carb-bd"/>
</dbReference>
<dbReference type="PANTHER" id="PTHR46323">
    <property type="entry name" value="BETA-GALACTOSIDASE"/>
    <property type="match status" value="1"/>
</dbReference>
<dbReference type="InterPro" id="IPR032312">
    <property type="entry name" value="LacZ_4"/>
</dbReference>
<feature type="domain" description="Beta galactosidase small chain/" evidence="9">
    <location>
        <begin position="722"/>
        <end position="991"/>
    </location>
</feature>
<evidence type="ECO:0000259" key="9">
    <source>
        <dbReference type="SMART" id="SM01038"/>
    </source>
</evidence>
<gene>
    <name evidence="10" type="ORF">DWX41_04565</name>
</gene>
<comment type="similarity">
    <text evidence="2 8">Belongs to the glycosyl hydrolase 2 family.</text>
</comment>
<dbReference type="InterPro" id="IPR006103">
    <property type="entry name" value="Glyco_hydro_2_cat"/>
</dbReference>
<keyword evidence="6 8" id="KW-0326">Glycosidase</keyword>
<dbReference type="InterPro" id="IPR036156">
    <property type="entry name" value="Beta-gal/glucu_dom_sf"/>
</dbReference>
<dbReference type="GO" id="GO:0005990">
    <property type="term" value="P:lactose catabolic process"/>
    <property type="evidence" value="ECO:0007669"/>
    <property type="project" value="TreeGrafter"/>
</dbReference>
<dbReference type="Proteomes" id="UP000261111">
    <property type="component" value="Unassembled WGS sequence"/>
</dbReference>
<dbReference type="EC" id="3.2.1.23" evidence="3 8"/>
<dbReference type="Pfam" id="PF02929">
    <property type="entry name" value="Bgal_small_N"/>
    <property type="match status" value="1"/>
</dbReference>
<dbReference type="Gene3D" id="2.70.98.10">
    <property type="match status" value="1"/>
</dbReference>
<comment type="caution">
    <text evidence="10">The sequence shown here is derived from an EMBL/GenBank/DDBJ whole genome shotgun (WGS) entry which is preliminary data.</text>
</comment>
<dbReference type="GO" id="GO:0009341">
    <property type="term" value="C:beta-galactosidase complex"/>
    <property type="evidence" value="ECO:0007669"/>
    <property type="project" value="InterPro"/>
</dbReference>
<dbReference type="InterPro" id="IPR023230">
    <property type="entry name" value="Glyco_hydro_2_CS"/>
</dbReference>
<evidence type="ECO:0000256" key="7">
    <source>
        <dbReference type="ARBA" id="ARBA00032230"/>
    </source>
</evidence>
<dbReference type="InterPro" id="IPR004199">
    <property type="entry name" value="B-gal_small/dom_5"/>
</dbReference>
<evidence type="ECO:0000256" key="4">
    <source>
        <dbReference type="ARBA" id="ARBA00013303"/>
    </source>
</evidence>
<sequence length="994" mass="113930">MRLENYHENPEILHMGTMENRAYYIPNKADGTTSRLSLNGCWKFYYASNPAEIPEGFYAPDYQSQSWDEIPVPGCWQNYGYDTHQYVCNYYPFPYRPPFVPKENPSGAYVHVFSLSEEALKNRQYLNFEGVDSCFYVWVNGNFAGYSQVAHSTSEFDITDLVCAGENRLAVLVLKWCDGSYLEDQDKFRMSGIFRDVYLLERPAQHIRDLTIRTFLTEDLKSGELHVELEYLNEMMPAHLRGILETPEGETLAEIEGKGDRLQFTVKNPVLWNAEQPKLYTLKLVSDEETIIQRIGFRQIEIEKSVVLLNQVPIKIRGVNRHDSDPVTGAAIDREQAVRDLHLMKQHNVNAIRTSHYPNAPWFMELCDEYGFYVLDEADLESHGAAEKYGGSCDGTYGDIVQNPVFSAAVMDRVQRCVIRDKNRTCVIIWSLGNEAGYGPSMEVAARWVKTFDPSRLLQYEGSIWETGGHSNDVSMLDLYTRMYDSVEGIEEYLKKPEWNKPYMLIEYAHAMGNGPGDLEDYQKVFEANPRILGGFVWEWCDHAVYMGKTANGRDNYSYGGDFGEELHDDNFCVDGLVFPDRTPHNGLKEFKNVHRPVRAVLTDQVNGVVELENKMDFTSLEERLYIHYEVACNGRIIDQNNLYPSCHPAHKKKQYQLTIPPLGQGVWTLTLEYRAVSGKEAAGKDAVLGFDQFFLKEDYKTAPANPVKGKIQVREEERYILVSGEAFEYRFDKYKGAPDRIICHGCMYTNVPIQYNIWRAPTDNDRLAKLEWIKAGYDRIQACVRQTEVSQEVESILIHSSLELAASHIQTCVGVESYWRIFADGTIVTDIEGTKNPEMPYLPRFGIRMFLPEKFDNVSYMGYGPEDAYVDKHQASRFGRYQATVRGMMEEHIRPQENGSHLHTYEAAVKNAAGQTISVSSEDTFSFQILPFTQEELTMKKHNHELQESSASVLCLDYKMSGIGSQSCGPELKDIYKLNEETMKYTLQFSFEP</sequence>
<dbReference type="Pfam" id="PF00703">
    <property type="entry name" value="Glyco_hydro_2"/>
    <property type="match status" value="1"/>
</dbReference>
<evidence type="ECO:0000313" key="10">
    <source>
        <dbReference type="EMBL" id="RGC34046.1"/>
    </source>
</evidence>
<evidence type="ECO:0000256" key="6">
    <source>
        <dbReference type="ARBA" id="ARBA00023295"/>
    </source>
</evidence>
<dbReference type="AlphaFoldDB" id="A0A3E2WZI8"/>
<dbReference type="PRINTS" id="PR00132">
    <property type="entry name" value="GLHYDRLASE2"/>
</dbReference>
<dbReference type="EMBL" id="QVIA01000004">
    <property type="protein sequence ID" value="RGC34046.1"/>
    <property type="molecule type" value="Genomic_DNA"/>
</dbReference>
<dbReference type="InterPro" id="IPR017853">
    <property type="entry name" value="GH"/>
</dbReference>
<protein>
    <recommendedName>
        <fullName evidence="4 8">Beta-galactosidase</fullName>
        <ecNumber evidence="3 8">3.2.1.23</ecNumber>
    </recommendedName>
    <alternativeName>
        <fullName evidence="7 8">Lactase</fullName>
    </alternativeName>
</protein>
<dbReference type="InterPro" id="IPR006101">
    <property type="entry name" value="Glyco_hydro_2"/>
</dbReference>
<keyword evidence="5 8" id="KW-0378">Hydrolase</keyword>
<dbReference type="Pfam" id="PF02836">
    <property type="entry name" value="Glyco_hydro_2_C"/>
    <property type="match status" value="1"/>
</dbReference>
<comment type="catalytic activity">
    <reaction evidence="1 8">
        <text>Hydrolysis of terminal non-reducing beta-D-galactose residues in beta-D-galactosides.</text>
        <dbReference type="EC" id="3.2.1.23"/>
    </reaction>
</comment>
<dbReference type="GeneID" id="93335108"/>
<evidence type="ECO:0000256" key="2">
    <source>
        <dbReference type="ARBA" id="ARBA00007401"/>
    </source>
</evidence>
<evidence type="ECO:0000256" key="8">
    <source>
        <dbReference type="RuleBase" id="RU361154"/>
    </source>
</evidence>
<dbReference type="InterPro" id="IPR023232">
    <property type="entry name" value="Glyco_hydro_2_AS"/>
</dbReference>
<dbReference type="Gene3D" id="2.60.40.10">
    <property type="entry name" value="Immunoglobulins"/>
    <property type="match status" value="2"/>
</dbReference>
<evidence type="ECO:0000256" key="1">
    <source>
        <dbReference type="ARBA" id="ARBA00001412"/>
    </source>
</evidence>
<evidence type="ECO:0000313" key="11">
    <source>
        <dbReference type="Proteomes" id="UP000261111"/>
    </source>
</evidence>
<dbReference type="SUPFAM" id="SSF74650">
    <property type="entry name" value="Galactose mutarotase-like"/>
    <property type="match status" value="1"/>
</dbReference>
<dbReference type="RefSeq" id="WP_025656710.1">
    <property type="nucleotide sequence ID" value="NZ_QVIA01000004.1"/>
</dbReference>
<dbReference type="Gene3D" id="3.20.20.80">
    <property type="entry name" value="Glycosidases"/>
    <property type="match status" value="1"/>
</dbReference>
<reference evidence="10 11" key="1">
    <citation type="submission" date="2018-08" db="EMBL/GenBank/DDBJ databases">
        <title>A genome reference for cultivated species of the human gut microbiota.</title>
        <authorList>
            <person name="Zou Y."/>
            <person name="Xue W."/>
            <person name="Luo G."/>
        </authorList>
    </citation>
    <scope>NUCLEOTIDE SEQUENCE [LARGE SCALE GENOMIC DNA]</scope>
    <source>
        <strain evidence="10 11">AF19-21</strain>
    </source>
</reference>